<organism evidence="1 2">
    <name type="scientific">Muiribacterium halophilum</name>
    <dbReference type="NCBI Taxonomy" id="2053465"/>
    <lineage>
        <taxon>Bacteria</taxon>
        <taxon>Candidatus Muiribacteriota</taxon>
        <taxon>Candidatus Muiribacteriia</taxon>
        <taxon>Candidatus Muiribacteriales</taxon>
        <taxon>Candidatus Muiribacteriaceae</taxon>
        <taxon>Candidatus Muiribacterium</taxon>
    </lineage>
</organism>
<dbReference type="InterPro" id="IPR011990">
    <property type="entry name" value="TPR-like_helical_dom_sf"/>
</dbReference>
<evidence type="ECO:0000313" key="1">
    <source>
        <dbReference type="EMBL" id="PLX16376.1"/>
    </source>
</evidence>
<dbReference type="EMBL" id="PKTG01000116">
    <property type="protein sequence ID" value="PLX16376.1"/>
    <property type="molecule type" value="Genomic_DNA"/>
</dbReference>
<dbReference type="Gene3D" id="1.25.40.10">
    <property type="entry name" value="Tetratricopeptide repeat domain"/>
    <property type="match status" value="1"/>
</dbReference>
<name>A0A2N5ZCI4_MUIH1</name>
<protein>
    <submittedName>
        <fullName evidence="1">Uncharacterized protein</fullName>
    </submittedName>
</protein>
<proteinExistence type="predicted"/>
<accession>A0A2N5ZCI4</accession>
<dbReference type="SMART" id="SM00028">
    <property type="entry name" value="TPR"/>
    <property type="match status" value="3"/>
</dbReference>
<dbReference type="Proteomes" id="UP000234857">
    <property type="component" value="Unassembled WGS sequence"/>
</dbReference>
<reference evidence="1 2" key="1">
    <citation type="submission" date="2017-11" db="EMBL/GenBank/DDBJ databases">
        <title>Genome-resolved metagenomics identifies genetic mobility, metabolic interactions, and unexpected diversity in perchlorate-reducing communities.</title>
        <authorList>
            <person name="Barnum T.P."/>
            <person name="Figueroa I.A."/>
            <person name="Carlstrom C.I."/>
            <person name="Lucas L.N."/>
            <person name="Engelbrektson A.L."/>
            <person name="Coates J.D."/>
        </authorList>
    </citation>
    <scope>NUCLEOTIDE SEQUENCE [LARGE SCALE GENOMIC DNA]</scope>
    <source>
        <strain evidence="1">BM706</strain>
    </source>
</reference>
<sequence length="285" mass="34054">MIFKNKFDEDKAIYSFSDRIDQIFLVNDVEVLDKDSEILILKQEFPIGLIEENLGSTSRLEYRVKKGSKFNILNDNQKEDYDHIIGSFNRFHSLYSEKYEDDPYFLEQCLLPETIRFIFESICENKVELEETYIFSSVKKDLYKEYVQSLKILCRYFYLFPVSELAFWKSRNNKAKTYFFQEKYDFALKEFMEISSSMEFLIPEIYNFISKCNYYLNDLSKASEYALKAIDLDEKYIPAINNLAVYSIYQKDFAGAEEYWEKILKIDSKNAKAKKNLKILRENIK</sequence>
<comment type="caution">
    <text evidence="1">The sequence shown here is derived from an EMBL/GenBank/DDBJ whole genome shotgun (WGS) entry which is preliminary data.</text>
</comment>
<evidence type="ECO:0000313" key="2">
    <source>
        <dbReference type="Proteomes" id="UP000234857"/>
    </source>
</evidence>
<dbReference type="InterPro" id="IPR019734">
    <property type="entry name" value="TPR_rpt"/>
</dbReference>
<dbReference type="SUPFAM" id="SSF48452">
    <property type="entry name" value="TPR-like"/>
    <property type="match status" value="1"/>
</dbReference>
<dbReference type="AlphaFoldDB" id="A0A2N5ZCI4"/>
<gene>
    <name evidence="1" type="ORF">C0601_10430</name>
</gene>